<name>A0A8J8SUU1_HALGN</name>
<evidence type="ECO:0000313" key="2">
    <source>
        <dbReference type="EMBL" id="TNV71672.1"/>
    </source>
</evidence>
<evidence type="ECO:0000313" key="3">
    <source>
        <dbReference type="Proteomes" id="UP000785679"/>
    </source>
</evidence>
<dbReference type="PROSITE" id="PS51257">
    <property type="entry name" value="PROKAR_LIPOPROTEIN"/>
    <property type="match status" value="1"/>
</dbReference>
<feature type="chain" id="PRO_5035311362" evidence="1">
    <location>
        <begin position="22"/>
        <end position="342"/>
    </location>
</feature>
<dbReference type="EMBL" id="RRYP01029739">
    <property type="protein sequence ID" value="TNV71672.1"/>
    <property type="molecule type" value="Genomic_DNA"/>
</dbReference>
<organism evidence="2 3">
    <name type="scientific">Halteria grandinella</name>
    <dbReference type="NCBI Taxonomy" id="5974"/>
    <lineage>
        <taxon>Eukaryota</taxon>
        <taxon>Sar</taxon>
        <taxon>Alveolata</taxon>
        <taxon>Ciliophora</taxon>
        <taxon>Intramacronucleata</taxon>
        <taxon>Spirotrichea</taxon>
        <taxon>Stichotrichia</taxon>
        <taxon>Sporadotrichida</taxon>
        <taxon>Halteriidae</taxon>
        <taxon>Halteria</taxon>
    </lineage>
</organism>
<dbReference type="Proteomes" id="UP000785679">
    <property type="component" value="Unassembled WGS sequence"/>
</dbReference>
<feature type="signal peptide" evidence="1">
    <location>
        <begin position="1"/>
        <end position="21"/>
    </location>
</feature>
<sequence>MKNIITGSFFTLLFFAFGCKMDDSFNKIDPPIVDPPFPVLIKRDTITAGSYLGMDIKEDAGKIYSVIQLLRQTKGVSYVNVVSNFSSEITQLRNRLTLYDYILLDQNEGTDSGVQITLENGKVKSIYLNSGEQLMQWPEKLGSQSSVRMGDLAEDLYEKLYNISALPAYNPKFQRILLLTKNLATAFDPVMAQSPQWYFVYKTGTDSTEEVKMYLKEGKLDHIEVNRYKYQKVHSFHNITSQDVLQCTGRPEYLEIRFTLIQELQLLLTDLSEIKITIIQMFHLRHFRACAKFAQKSCISQSTSIYREIIVICQAKCVFYCVKLNHSDYQLGCIIFLIHFSG</sequence>
<keyword evidence="3" id="KW-1185">Reference proteome</keyword>
<evidence type="ECO:0000256" key="1">
    <source>
        <dbReference type="SAM" id="SignalP"/>
    </source>
</evidence>
<keyword evidence="1" id="KW-0732">Signal</keyword>
<protein>
    <submittedName>
        <fullName evidence="2">Uncharacterized protein</fullName>
    </submittedName>
</protein>
<dbReference type="AlphaFoldDB" id="A0A8J8SUU1"/>
<comment type="caution">
    <text evidence="2">The sequence shown here is derived from an EMBL/GenBank/DDBJ whole genome shotgun (WGS) entry which is preliminary data.</text>
</comment>
<proteinExistence type="predicted"/>
<reference evidence="2" key="1">
    <citation type="submission" date="2019-06" db="EMBL/GenBank/DDBJ databases">
        <authorList>
            <person name="Zheng W."/>
        </authorList>
    </citation>
    <scope>NUCLEOTIDE SEQUENCE</scope>
    <source>
        <strain evidence="2">QDHG01</strain>
    </source>
</reference>
<accession>A0A8J8SUU1</accession>
<gene>
    <name evidence="2" type="ORF">FGO68_gene11059</name>
</gene>